<proteinExistence type="predicted"/>
<comment type="subcellular location">
    <subcellularLocation>
        <location evidence="1 5 6">Nucleus</location>
    </subcellularLocation>
</comment>
<dbReference type="GO" id="GO:0000978">
    <property type="term" value="F:RNA polymerase II cis-regulatory region sequence-specific DNA binding"/>
    <property type="evidence" value="ECO:0007669"/>
    <property type="project" value="TreeGrafter"/>
</dbReference>
<evidence type="ECO:0000313" key="9">
    <source>
        <dbReference type="EMBL" id="MDI1489432.1"/>
    </source>
</evidence>
<keyword evidence="2 5" id="KW-0238">DNA-binding</keyword>
<dbReference type="PROSITE" id="PS50071">
    <property type="entry name" value="HOMEOBOX_2"/>
    <property type="match status" value="1"/>
</dbReference>
<dbReference type="PANTHER" id="PTHR24324:SF5">
    <property type="entry name" value="HEMATOPOIETICALLY-EXPRESSED HOMEOBOX PROTEIN HHEX"/>
    <property type="match status" value="1"/>
</dbReference>
<dbReference type="Gene3D" id="1.10.10.60">
    <property type="entry name" value="Homeodomain-like"/>
    <property type="match status" value="1"/>
</dbReference>
<dbReference type="Proteomes" id="UP001161017">
    <property type="component" value="Unassembled WGS sequence"/>
</dbReference>
<gene>
    <name evidence="9" type="ORF">OHK93_008710</name>
</gene>
<sequence>MSASATPTPPVDSPLDVSFNDGVSNDDINGASTGNPSRRPPRKSTLTQQQKNQKRQRATQDQLVTLEVEFNKNPTPTAAVRERIAQDINMTERSVQIWFQNRRAKIKLLAKKSIETGEDCDQIPESMRQYLANQAMESGKPFAREFLGRTPSQMSTYGGGSMYFGDPAQSGKIGEHLHLAQPLYHANTPEVIHHFTCKSLSIGSWRRVGQNAMDLVVFYAPDKAVLTYYINNEGAGYKIEYPFAHIKNITLENHDSFDDPNLMPQKHTGIIVELNRPPHFWMDSAGTGGFSQCGDFTEDQQASSVMVHHLGGHPKVLSGQLAKLVSLESFQNRHNTYERQIMPSSAPVSPINPPRPSSQPNHMPHPHLAMFNEQGFGMPPPPRGHKRQRSRSVPVAIDFSSMPPMPSLHVQKPSVNMIDADNIFAPIPQHSNHHLGPLGANLRIDTTTGYGLDYRQYPQSAATTNSQSEYASPSFFSASSHLDNIPASSYNSYALPFLSPMGEHHPHGINPSVSPLSAYSHGDPVIASGSPPMHDLHRSPSADFLSMPQDQSDEGLMLSDMYAKQSLNQSIPMHSPNHNLDDAEMKFHFQEESSSEELDMSNMVHFDNMHHSSMSPERTATT</sequence>
<dbReference type="GO" id="GO:0000981">
    <property type="term" value="F:DNA-binding transcription factor activity, RNA polymerase II-specific"/>
    <property type="evidence" value="ECO:0007669"/>
    <property type="project" value="InterPro"/>
</dbReference>
<dbReference type="InterPro" id="IPR051000">
    <property type="entry name" value="Homeobox_DNA-bind_prot"/>
</dbReference>
<feature type="compositionally biased region" description="Polar residues" evidence="7">
    <location>
        <begin position="21"/>
        <end position="36"/>
    </location>
</feature>
<reference evidence="9" key="1">
    <citation type="journal article" date="2023" name="Genome Biol. Evol.">
        <title>First Whole Genome Sequence and Flow Cytometry Genome Size Data for the Lichen-Forming Fungus Ramalina farinacea (Ascomycota).</title>
        <authorList>
            <person name="Llewellyn T."/>
            <person name="Mian S."/>
            <person name="Hill R."/>
            <person name="Leitch I.J."/>
            <person name="Gaya E."/>
        </authorList>
    </citation>
    <scope>NUCLEOTIDE SEQUENCE</scope>
    <source>
        <strain evidence="9">LIQ254RAFAR</strain>
    </source>
</reference>
<evidence type="ECO:0000313" key="10">
    <source>
        <dbReference type="Proteomes" id="UP001161017"/>
    </source>
</evidence>
<dbReference type="GO" id="GO:0005634">
    <property type="term" value="C:nucleus"/>
    <property type="evidence" value="ECO:0007669"/>
    <property type="project" value="UniProtKB-SubCell"/>
</dbReference>
<dbReference type="InterPro" id="IPR017970">
    <property type="entry name" value="Homeobox_CS"/>
</dbReference>
<dbReference type="SUPFAM" id="SSF46689">
    <property type="entry name" value="Homeodomain-like"/>
    <property type="match status" value="1"/>
</dbReference>
<accession>A0AA43QMY3</accession>
<evidence type="ECO:0000256" key="2">
    <source>
        <dbReference type="ARBA" id="ARBA00023125"/>
    </source>
</evidence>
<feature type="region of interest" description="Disordered" evidence="7">
    <location>
        <begin position="1"/>
        <end position="61"/>
    </location>
</feature>
<dbReference type="PROSITE" id="PS00027">
    <property type="entry name" value="HOMEOBOX_1"/>
    <property type="match status" value="1"/>
</dbReference>
<keyword evidence="10" id="KW-1185">Reference proteome</keyword>
<keyword evidence="3 5" id="KW-0371">Homeobox</keyword>
<dbReference type="PANTHER" id="PTHR24324">
    <property type="entry name" value="HOMEOBOX PROTEIN HHEX"/>
    <property type="match status" value="1"/>
</dbReference>
<evidence type="ECO:0000256" key="4">
    <source>
        <dbReference type="ARBA" id="ARBA00023242"/>
    </source>
</evidence>
<dbReference type="EMBL" id="JAPUFD010000009">
    <property type="protein sequence ID" value="MDI1489432.1"/>
    <property type="molecule type" value="Genomic_DNA"/>
</dbReference>
<protein>
    <recommendedName>
        <fullName evidence="8">Homeobox domain-containing protein</fullName>
    </recommendedName>
</protein>
<dbReference type="SMART" id="SM00389">
    <property type="entry name" value="HOX"/>
    <property type="match status" value="1"/>
</dbReference>
<keyword evidence="4 5" id="KW-0539">Nucleus</keyword>
<dbReference type="InterPro" id="IPR001356">
    <property type="entry name" value="HD"/>
</dbReference>
<dbReference type="GO" id="GO:0030154">
    <property type="term" value="P:cell differentiation"/>
    <property type="evidence" value="ECO:0007669"/>
    <property type="project" value="TreeGrafter"/>
</dbReference>
<dbReference type="Pfam" id="PF24818">
    <property type="entry name" value="PH_TRF2_HOY1"/>
    <property type="match status" value="1"/>
</dbReference>
<dbReference type="Pfam" id="PF00046">
    <property type="entry name" value="Homeodomain"/>
    <property type="match status" value="1"/>
</dbReference>
<feature type="region of interest" description="Disordered" evidence="7">
    <location>
        <begin position="343"/>
        <end position="363"/>
    </location>
</feature>
<evidence type="ECO:0000256" key="3">
    <source>
        <dbReference type="ARBA" id="ARBA00023155"/>
    </source>
</evidence>
<dbReference type="AlphaFoldDB" id="A0AA43QMY3"/>
<dbReference type="InterPro" id="IPR057939">
    <property type="entry name" value="TRF2_HOY1_PH"/>
</dbReference>
<name>A0AA43QMY3_9LECA</name>
<evidence type="ECO:0000256" key="6">
    <source>
        <dbReference type="RuleBase" id="RU000682"/>
    </source>
</evidence>
<evidence type="ECO:0000256" key="7">
    <source>
        <dbReference type="SAM" id="MobiDB-lite"/>
    </source>
</evidence>
<feature type="DNA-binding region" description="Homeobox" evidence="5">
    <location>
        <begin position="51"/>
        <end position="110"/>
    </location>
</feature>
<feature type="domain" description="Homeobox" evidence="8">
    <location>
        <begin position="49"/>
        <end position="109"/>
    </location>
</feature>
<comment type="caution">
    <text evidence="9">The sequence shown here is derived from an EMBL/GenBank/DDBJ whole genome shotgun (WGS) entry which is preliminary data.</text>
</comment>
<dbReference type="InterPro" id="IPR009057">
    <property type="entry name" value="Homeodomain-like_sf"/>
</dbReference>
<evidence type="ECO:0000259" key="8">
    <source>
        <dbReference type="PROSITE" id="PS50071"/>
    </source>
</evidence>
<dbReference type="CDD" id="cd00086">
    <property type="entry name" value="homeodomain"/>
    <property type="match status" value="1"/>
</dbReference>
<evidence type="ECO:0000256" key="5">
    <source>
        <dbReference type="PROSITE-ProRule" id="PRU00108"/>
    </source>
</evidence>
<evidence type="ECO:0000256" key="1">
    <source>
        <dbReference type="ARBA" id="ARBA00004123"/>
    </source>
</evidence>
<organism evidence="9 10">
    <name type="scientific">Ramalina farinacea</name>
    <dbReference type="NCBI Taxonomy" id="258253"/>
    <lineage>
        <taxon>Eukaryota</taxon>
        <taxon>Fungi</taxon>
        <taxon>Dikarya</taxon>
        <taxon>Ascomycota</taxon>
        <taxon>Pezizomycotina</taxon>
        <taxon>Lecanoromycetes</taxon>
        <taxon>OSLEUM clade</taxon>
        <taxon>Lecanoromycetidae</taxon>
        <taxon>Lecanorales</taxon>
        <taxon>Lecanorineae</taxon>
        <taxon>Ramalinaceae</taxon>
        <taxon>Ramalina</taxon>
    </lineage>
</organism>